<evidence type="ECO:0000313" key="1">
    <source>
        <dbReference type="EMBL" id="MFD2415527.1"/>
    </source>
</evidence>
<dbReference type="Proteomes" id="UP001597417">
    <property type="component" value="Unassembled WGS sequence"/>
</dbReference>
<evidence type="ECO:0000313" key="2">
    <source>
        <dbReference type="Proteomes" id="UP001597417"/>
    </source>
</evidence>
<dbReference type="EMBL" id="JBHUKR010000004">
    <property type="protein sequence ID" value="MFD2415527.1"/>
    <property type="molecule type" value="Genomic_DNA"/>
</dbReference>
<protein>
    <submittedName>
        <fullName evidence="1">Uncharacterized protein</fullName>
    </submittedName>
</protein>
<proteinExistence type="predicted"/>
<reference evidence="2" key="1">
    <citation type="journal article" date="2019" name="Int. J. Syst. Evol. Microbiol.">
        <title>The Global Catalogue of Microorganisms (GCM) 10K type strain sequencing project: providing services to taxonomists for standard genome sequencing and annotation.</title>
        <authorList>
            <consortium name="The Broad Institute Genomics Platform"/>
            <consortium name="The Broad Institute Genome Sequencing Center for Infectious Disease"/>
            <person name="Wu L."/>
            <person name="Ma J."/>
        </authorList>
    </citation>
    <scope>NUCLEOTIDE SEQUENCE [LARGE SCALE GENOMIC DNA]</scope>
    <source>
        <strain evidence="2">CGMCC 4.7645</strain>
    </source>
</reference>
<keyword evidence="2" id="KW-1185">Reference proteome</keyword>
<name>A0ABW5FMH3_9PSEU</name>
<sequence length="51" mass="5312">MTVRHWCHLQAGDRVLLAAAPDRGVLIVSTMSALDSMVTAFHSASTGGDAS</sequence>
<dbReference type="RefSeq" id="WP_378261399.1">
    <property type="nucleotide sequence ID" value="NZ_JBHUKR010000004.1"/>
</dbReference>
<organism evidence="1 2">
    <name type="scientific">Amycolatopsis pigmentata</name>
    <dbReference type="NCBI Taxonomy" id="450801"/>
    <lineage>
        <taxon>Bacteria</taxon>
        <taxon>Bacillati</taxon>
        <taxon>Actinomycetota</taxon>
        <taxon>Actinomycetes</taxon>
        <taxon>Pseudonocardiales</taxon>
        <taxon>Pseudonocardiaceae</taxon>
        <taxon>Amycolatopsis</taxon>
    </lineage>
</organism>
<comment type="caution">
    <text evidence="1">The sequence shown here is derived from an EMBL/GenBank/DDBJ whole genome shotgun (WGS) entry which is preliminary data.</text>
</comment>
<accession>A0ABW5FMH3</accession>
<gene>
    <name evidence="1" type="ORF">ACFSXZ_04215</name>
</gene>